<evidence type="ECO:0000313" key="10">
    <source>
        <dbReference type="EMBL" id="EEN47661.1"/>
    </source>
</evidence>
<organism>
    <name type="scientific">Branchiostoma floridae</name>
    <name type="common">Florida lancelet</name>
    <name type="synonym">Amphioxus</name>
    <dbReference type="NCBI Taxonomy" id="7739"/>
    <lineage>
        <taxon>Eukaryota</taxon>
        <taxon>Metazoa</taxon>
        <taxon>Chordata</taxon>
        <taxon>Cephalochordata</taxon>
        <taxon>Leptocardii</taxon>
        <taxon>Amphioxiformes</taxon>
        <taxon>Branchiostomatidae</taxon>
        <taxon>Branchiostoma</taxon>
    </lineage>
</organism>
<dbReference type="InterPro" id="IPR050230">
    <property type="entry name" value="CALM/Myosin/TropC-like"/>
</dbReference>
<feature type="domain" description="EF-hand" evidence="9">
    <location>
        <begin position="96"/>
        <end position="131"/>
    </location>
</feature>
<dbReference type="SMART" id="SM00054">
    <property type="entry name" value="EFh"/>
    <property type="match status" value="5"/>
</dbReference>
<evidence type="ECO:0000256" key="7">
    <source>
        <dbReference type="ARBA" id="ARBA00038202"/>
    </source>
</evidence>
<dbReference type="InterPro" id="IPR011992">
    <property type="entry name" value="EF-hand-dom_pair"/>
</dbReference>
<feature type="domain" description="EF-hand" evidence="9">
    <location>
        <begin position="172"/>
        <end position="207"/>
    </location>
</feature>
<evidence type="ECO:0000256" key="2">
    <source>
        <dbReference type="ARBA" id="ARBA00022737"/>
    </source>
</evidence>
<feature type="domain" description="EF-hand" evidence="9">
    <location>
        <begin position="60"/>
        <end position="95"/>
    </location>
</feature>
<protein>
    <recommendedName>
        <fullName evidence="8">Troponin C, slow skeletal and cardiac muscles</fullName>
    </recommendedName>
</protein>
<dbReference type="PROSITE" id="PS00018">
    <property type="entry name" value="EF_HAND_1"/>
    <property type="match status" value="3"/>
</dbReference>
<comment type="similarity">
    <text evidence="7">Belongs to the troponin C family.</text>
</comment>
<dbReference type="CDD" id="cd00051">
    <property type="entry name" value="EFh"/>
    <property type="match status" value="2"/>
</dbReference>
<dbReference type="EMBL" id="GG666627">
    <property type="protein sequence ID" value="EEN47661.1"/>
    <property type="molecule type" value="Genomic_DNA"/>
</dbReference>
<dbReference type="InParanoid" id="C3ZID6"/>
<comment type="function">
    <text evidence="6">Troponin is the central regulatory protein of striated muscle contraction. Tn consists of three components: Tn-I which is the inhibitor of actomyosin ATPase, Tn-T which contains the binding site for tropomyosin and Tn-C. The binding of calcium to Tn-C abolishes the inhibitory action of Tn on actin filaments.</text>
</comment>
<dbReference type="InterPro" id="IPR002048">
    <property type="entry name" value="EF_hand_dom"/>
</dbReference>
<evidence type="ECO:0000256" key="8">
    <source>
        <dbReference type="ARBA" id="ARBA00044185"/>
    </source>
</evidence>
<name>C3ZID6_BRAFL</name>
<feature type="domain" description="EF-hand" evidence="9">
    <location>
        <begin position="136"/>
        <end position="171"/>
    </location>
</feature>
<evidence type="ECO:0000256" key="1">
    <source>
        <dbReference type="ARBA" id="ARBA00022723"/>
    </source>
</evidence>
<reference evidence="10" key="1">
    <citation type="journal article" date="2008" name="Nature">
        <title>The amphioxus genome and the evolution of the chordate karyotype.</title>
        <authorList>
            <consortium name="US DOE Joint Genome Institute (JGI-PGF)"/>
            <person name="Putnam N.H."/>
            <person name="Butts T."/>
            <person name="Ferrier D.E.K."/>
            <person name="Furlong R.F."/>
            <person name="Hellsten U."/>
            <person name="Kawashima T."/>
            <person name="Robinson-Rechavi M."/>
            <person name="Shoguchi E."/>
            <person name="Terry A."/>
            <person name="Yu J.-K."/>
            <person name="Benito-Gutierrez E.L."/>
            <person name="Dubchak I."/>
            <person name="Garcia-Fernandez J."/>
            <person name="Gibson-Brown J.J."/>
            <person name="Grigoriev I.V."/>
            <person name="Horton A.C."/>
            <person name="de Jong P.J."/>
            <person name="Jurka J."/>
            <person name="Kapitonov V.V."/>
            <person name="Kohara Y."/>
            <person name="Kuroki Y."/>
            <person name="Lindquist E."/>
            <person name="Lucas S."/>
            <person name="Osoegawa K."/>
            <person name="Pennacchio L.A."/>
            <person name="Salamov A.A."/>
            <person name="Satou Y."/>
            <person name="Sauka-Spengler T."/>
            <person name="Schmutz J."/>
            <person name="Shin-I T."/>
            <person name="Toyoda A."/>
            <person name="Bronner-Fraser M."/>
            <person name="Fujiyama A."/>
            <person name="Holland L.Z."/>
            <person name="Holland P.W.H."/>
            <person name="Satoh N."/>
            <person name="Rokhsar D.S."/>
        </authorList>
    </citation>
    <scope>NUCLEOTIDE SEQUENCE [LARGE SCALE GENOMIC DNA]</scope>
    <source>
        <strain evidence="10">S238N-H82</strain>
        <tissue evidence="10">Testes</tissue>
    </source>
</reference>
<dbReference type="eggNOG" id="KOG0027">
    <property type="taxonomic scope" value="Eukaryota"/>
</dbReference>
<dbReference type="PANTHER" id="PTHR23048">
    <property type="entry name" value="MYOSIN LIGHT CHAIN 1, 3"/>
    <property type="match status" value="1"/>
</dbReference>
<gene>
    <name evidence="10" type="ORF">BRAFLDRAFT_122668</name>
</gene>
<dbReference type="InterPro" id="IPR018247">
    <property type="entry name" value="EF_Hand_1_Ca_BS"/>
</dbReference>
<dbReference type="FunFam" id="1.10.238.10:FF:000033">
    <property type="entry name" value="Troponin C, slow skeletal and cardiac muscles"/>
    <property type="match status" value="1"/>
</dbReference>
<evidence type="ECO:0000256" key="6">
    <source>
        <dbReference type="ARBA" id="ARBA00037722"/>
    </source>
</evidence>
<evidence type="ECO:0000259" key="9">
    <source>
        <dbReference type="PROSITE" id="PS50222"/>
    </source>
</evidence>
<evidence type="ECO:0000256" key="3">
    <source>
        <dbReference type="ARBA" id="ARBA00022837"/>
    </source>
</evidence>
<keyword evidence="1" id="KW-0479">Metal-binding</keyword>
<sequence>MAEACDENLSEAELNELMEEGDANRDGRLDYDGASVDSVQFMVHVTWTMMARASDSLTKEQVEELQMAFSIFDRDGSGEISTQNLGTILKQCGLNPSRDELDAIMAEADEDGSGTMDFDEFLELMAKQMHQDQYEVDEREVRAAFRIFDKDNDGFISIEELRTMADACGEHLSEDELKDLLDDGDGDRDGRLDYEEFKDYLASLQIKW</sequence>
<dbReference type="AlphaFoldDB" id="C3ZID6"/>
<dbReference type="SUPFAM" id="SSF47473">
    <property type="entry name" value="EF-hand"/>
    <property type="match status" value="1"/>
</dbReference>
<proteinExistence type="inferred from homology"/>
<keyword evidence="2" id="KW-0677">Repeat</keyword>
<dbReference type="GO" id="GO:0005509">
    <property type="term" value="F:calcium ion binding"/>
    <property type="evidence" value="ECO:0007669"/>
    <property type="project" value="InterPro"/>
</dbReference>
<dbReference type="GO" id="GO:1990584">
    <property type="term" value="C:cardiac Troponin complex"/>
    <property type="evidence" value="ECO:0007669"/>
    <property type="project" value="UniProtKB-ARBA"/>
</dbReference>
<keyword evidence="4" id="KW-0007">Acetylation</keyword>
<dbReference type="Pfam" id="PF13499">
    <property type="entry name" value="EF-hand_7"/>
    <property type="match status" value="2"/>
</dbReference>
<dbReference type="PANTHER" id="PTHR23048:SF46">
    <property type="entry name" value="TROPONIN C-LIKE ISOFORM X1"/>
    <property type="match status" value="1"/>
</dbReference>
<keyword evidence="3" id="KW-0106">Calcium</keyword>
<evidence type="ECO:0000256" key="4">
    <source>
        <dbReference type="ARBA" id="ARBA00022990"/>
    </source>
</evidence>
<evidence type="ECO:0000256" key="5">
    <source>
        <dbReference type="ARBA" id="ARBA00023179"/>
    </source>
</evidence>
<accession>C3ZID6</accession>
<keyword evidence="5" id="KW-0514">Muscle protein</keyword>
<dbReference type="PROSITE" id="PS50222">
    <property type="entry name" value="EF_HAND_2"/>
    <property type="match status" value="4"/>
</dbReference>
<dbReference type="STRING" id="7739.C3ZID6"/>
<dbReference type="Gene3D" id="1.10.238.10">
    <property type="entry name" value="EF-hand"/>
    <property type="match status" value="3"/>
</dbReference>